<evidence type="ECO:0000256" key="2">
    <source>
        <dbReference type="SAM" id="SignalP"/>
    </source>
</evidence>
<dbReference type="InterPro" id="IPR032710">
    <property type="entry name" value="NTF2-like_dom_sf"/>
</dbReference>
<dbReference type="Pfam" id="PF10184">
    <property type="entry name" value="DUF2358"/>
    <property type="match status" value="1"/>
</dbReference>
<dbReference type="Gene3D" id="3.10.450.50">
    <property type="match status" value="1"/>
</dbReference>
<evidence type="ECO:0000256" key="1">
    <source>
        <dbReference type="SAM" id="MobiDB-lite"/>
    </source>
</evidence>
<proteinExistence type="predicted"/>
<dbReference type="InterPro" id="IPR018790">
    <property type="entry name" value="DUF2358"/>
</dbReference>
<organism evidence="3">
    <name type="scientific">Chromera velia CCMP2878</name>
    <dbReference type="NCBI Taxonomy" id="1169474"/>
    <lineage>
        <taxon>Eukaryota</taxon>
        <taxon>Sar</taxon>
        <taxon>Alveolata</taxon>
        <taxon>Colpodellida</taxon>
        <taxon>Chromeraceae</taxon>
        <taxon>Chromera</taxon>
    </lineage>
</organism>
<protein>
    <recommendedName>
        <fullName evidence="4">SnoaL-like domain-containing protein</fullName>
    </recommendedName>
</protein>
<dbReference type="VEuPathDB" id="CryptoDB:Cvel_22921"/>
<sequence length="625" mass="72110">MFRWCVLLSAASIAAARSGETVGFLTAPRFGLRRAAPVSSSSLRQSLSTLEKPAEEEKETALSQWDQKKMEVQRAIIREYRTFFAPMEKQFYHPNVRFVDPLSDFRGVDAYQGNVDVIAGRKFPGNIVFRGANIKLHNIVDTGEKTFDTIWTMNIDVKFPPGAEPLEFTGISRYTLDDAGLVVEQRDFWDAINLENGEYKEVGKKNAVFHCLAQLLGEEEEDRDRIYSKDLPYKVLRRSPTYEVRRYPAYEGVEAHPSLFELGPVGAERYMLAYSTGRNNKMSKYVGGFNPVFFCQPPFRPDGMKRWYRNFVRHPLELRFFGQKSREEWRQQGSAGLFYTWDEEADKRLTEVFAEATQDSPLSSSQQELSRKERWELEQKVKRGEATEEEMRRLSGETAEGVKASGKKGDKGDAEGEEDLEQDLPADDSPDGESNSYFEYFQMDKLGMGDQMEEITYRNKTAAPGPDGKQPKVTARPKAFGIAKFMADWPQAAKEFRNLFERQVVKQIDQELEEREGRYEFQLPVAEDLRLRRCFVPSRTVAIRRFDRHSDEGREHVVFKEFAEDLKRDGLLISPSAAFESYIARYHPFDPSQERRETGEIRFELWMELGTHPWQPNALGRFGKV</sequence>
<dbReference type="AlphaFoldDB" id="A0A0G4GQH4"/>
<feature type="region of interest" description="Disordered" evidence="1">
    <location>
        <begin position="380"/>
        <end position="434"/>
    </location>
</feature>
<name>A0A0G4GQH4_9ALVE</name>
<feature type="compositionally biased region" description="Basic and acidic residues" evidence="1">
    <location>
        <begin position="380"/>
        <end position="395"/>
    </location>
</feature>
<gene>
    <name evidence="3" type="ORF">Cvel_22921</name>
</gene>
<keyword evidence="2" id="KW-0732">Signal</keyword>
<feature type="chain" id="PRO_5005191028" description="SnoaL-like domain-containing protein" evidence="2">
    <location>
        <begin position="17"/>
        <end position="625"/>
    </location>
</feature>
<dbReference type="SUPFAM" id="SSF54427">
    <property type="entry name" value="NTF2-like"/>
    <property type="match status" value="1"/>
</dbReference>
<dbReference type="EMBL" id="CDMZ01001442">
    <property type="protein sequence ID" value="CEM32696.1"/>
    <property type="molecule type" value="Genomic_DNA"/>
</dbReference>
<accession>A0A0G4GQH4</accession>
<evidence type="ECO:0000313" key="3">
    <source>
        <dbReference type="EMBL" id="CEM32696.1"/>
    </source>
</evidence>
<feature type="signal peptide" evidence="2">
    <location>
        <begin position="1"/>
        <end position="16"/>
    </location>
</feature>
<evidence type="ECO:0008006" key="4">
    <source>
        <dbReference type="Google" id="ProtNLM"/>
    </source>
</evidence>
<reference evidence="3" key="1">
    <citation type="submission" date="2014-11" db="EMBL/GenBank/DDBJ databases">
        <authorList>
            <person name="Otto D Thomas"/>
            <person name="Naeem Raeece"/>
        </authorList>
    </citation>
    <scope>NUCLEOTIDE SEQUENCE</scope>
</reference>
<feature type="compositionally biased region" description="Acidic residues" evidence="1">
    <location>
        <begin position="415"/>
        <end position="431"/>
    </location>
</feature>